<evidence type="ECO:0000256" key="13">
    <source>
        <dbReference type="SAM" id="Coils"/>
    </source>
</evidence>
<protein>
    <recommendedName>
        <fullName evidence="12">Circadian input-output histidine kinase CikA</fullName>
        <ecNumber evidence="4">2.7.13.3</ecNumber>
    </recommendedName>
</protein>
<keyword evidence="10" id="KW-0902">Two-component regulatory system</keyword>
<sequence length="667" mass="73443">MPRKLNSIVFVPQRWWLILPLGLLVLLLAHGMALIYRIQPAVSLWFPPSGVAIALTLWFGPVGVLLTAVSSILIAPQWGNEGWTQIMALTDATEPLVAWFLYRRCFMATLSLSTLRDAVAFTLSAPLAACATSAFVGSFALVFVGKMPLSGLDRSILHWWLGNALGTLAIAPTALLVLTPCLQRWGWLSLPHPANEPHLVRDCQSRRFWVEVVTIMLLTIATAALTVSKSNNAGFVFQQFSFLSFIPMLWAATRFGVTGGMLTSSFCVLVTLLAYLLTYPDAISLPSFPLPAEVLSVHKLSLLVQCAVSLLVGCATTQQSKTQVALAVEGVRVLEHQARAQLNEQLLQLNSELQKANTRLEESNREKDELLSREQIARADSEAAQKAAEAANRLKDEFLAVLSHELRTPLNPILGWSNVLRTRQCNEATTERALVTIERNAKLLTQLIEDLLDVSRILQGKLSLNVSPVNLVSTIEAAIDTVYLAAQAKSIQIQTFFDPKVGQVLGDSNRLQQVIWNLLSNAIKFTPEGGKVEVRLSVVTRLKVNQLNVESREDHLVYDFANTVQPANIQPSTSYAQIQVSDTGQGINPDFLPHVFEHFRQEDSTTTRVFGGLGLGLAIVRHLVELHGGTVYAKSSREGLGATFTVTLPLIFERPFNSEENNNHSHN</sequence>
<evidence type="ECO:0000256" key="4">
    <source>
        <dbReference type="ARBA" id="ARBA00012438"/>
    </source>
</evidence>
<dbReference type="Pfam" id="PF02518">
    <property type="entry name" value="HATPase_c"/>
    <property type="match status" value="1"/>
</dbReference>
<feature type="transmembrane region" description="Helical" evidence="14">
    <location>
        <begin position="123"/>
        <end position="144"/>
    </location>
</feature>
<dbReference type="PANTHER" id="PTHR43547:SF2">
    <property type="entry name" value="HYBRID SIGNAL TRANSDUCTION HISTIDINE KINASE C"/>
    <property type="match status" value="1"/>
</dbReference>
<dbReference type="eggNOG" id="COG3447">
    <property type="taxonomic scope" value="Bacteria"/>
</dbReference>
<evidence type="ECO:0000256" key="7">
    <source>
        <dbReference type="ARBA" id="ARBA00022692"/>
    </source>
</evidence>
<keyword evidence="7 14" id="KW-0812">Transmembrane</keyword>
<dbReference type="PROSITE" id="PS50109">
    <property type="entry name" value="HIS_KIN"/>
    <property type="match status" value="1"/>
</dbReference>
<keyword evidence="11 14" id="KW-0472">Membrane</keyword>
<dbReference type="PATRIC" id="fig|1173027.3.peg.5366"/>
<evidence type="ECO:0000256" key="10">
    <source>
        <dbReference type="ARBA" id="ARBA00023012"/>
    </source>
</evidence>
<dbReference type="CDD" id="cd00082">
    <property type="entry name" value="HisKA"/>
    <property type="match status" value="1"/>
</dbReference>
<evidence type="ECO:0000256" key="6">
    <source>
        <dbReference type="ARBA" id="ARBA00022553"/>
    </source>
</evidence>
<dbReference type="PANTHER" id="PTHR43547">
    <property type="entry name" value="TWO-COMPONENT HISTIDINE KINASE"/>
    <property type="match status" value="1"/>
</dbReference>
<dbReference type="InterPro" id="IPR005467">
    <property type="entry name" value="His_kinase_dom"/>
</dbReference>
<dbReference type="KEGG" id="mic:Mic7113_4839"/>
<dbReference type="Pfam" id="PF05231">
    <property type="entry name" value="MASE1"/>
    <property type="match status" value="1"/>
</dbReference>
<dbReference type="SMART" id="SM00388">
    <property type="entry name" value="HisKA"/>
    <property type="match status" value="1"/>
</dbReference>
<dbReference type="STRING" id="1173027.Mic7113_4839"/>
<feature type="transmembrane region" description="Helical" evidence="14">
    <location>
        <begin position="233"/>
        <end position="252"/>
    </location>
</feature>
<dbReference type="CDD" id="cd16922">
    <property type="entry name" value="HATPase_EvgS-ArcB-TorS-like"/>
    <property type="match status" value="1"/>
</dbReference>
<dbReference type="InterPro" id="IPR007895">
    <property type="entry name" value="MASE1"/>
</dbReference>
<comment type="similarity">
    <text evidence="3">In the N-terminal section; belongs to the phytochrome family.</text>
</comment>
<dbReference type="InterPro" id="IPR036097">
    <property type="entry name" value="HisK_dim/P_sf"/>
</dbReference>
<gene>
    <name evidence="16" type="ORF">Mic7113_4839</name>
</gene>
<dbReference type="InterPro" id="IPR003594">
    <property type="entry name" value="HATPase_dom"/>
</dbReference>
<evidence type="ECO:0000256" key="3">
    <source>
        <dbReference type="ARBA" id="ARBA00006402"/>
    </source>
</evidence>
<evidence type="ECO:0000313" key="16">
    <source>
        <dbReference type="EMBL" id="AFZ20507.1"/>
    </source>
</evidence>
<evidence type="ECO:0000259" key="15">
    <source>
        <dbReference type="PROSITE" id="PS50109"/>
    </source>
</evidence>
<dbReference type="HOGENOM" id="CLU_411502_0_0_3"/>
<evidence type="ECO:0000256" key="14">
    <source>
        <dbReference type="SAM" id="Phobius"/>
    </source>
</evidence>
<dbReference type="PRINTS" id="PR00344">
    <property type="entry name" value="BCTRLSENSOR"/>
</dbReference>
<dbReference type="RefSeq" id="WP_015184642.1">
    <property type="nucleotide sequence ID" value="NC_019738.1"/>
</dbReference>
<comment type="subcellular location">
    <subcellularLocation>
        <location evidence="2">Cell membrane</location>
        <topology evidence="2">Multi-pass membrane protein</topology>
    </subcellularLocation>
</comment>
<keyword evidence="8 16" id="KW-0418">Kinase</keyword>
<feature type="coiled-coil region" evidence="13">
    <location>
        <begin position="339"/>
        <end position="380"/>
    </location>
</feature>
<dbReference type="Pfam" id="PF00512">
    <property type="entry name" value="HisKA"/>
    <property type="match status" value="1"/>
</dbReference>
<evidence type="ECO:0000256" key="2">
    <source>
        <dbReference type="ARBA" id="ARBA00004651"/>
    </source>
</evidence>
<evidence type="ECO:0000256" key="9">
    <source>
        <dbReference type="ARBA" id="ARBA00022989"/>
    </source>
</evidence>
<comment type="catalytic activity">
    <reaction evidence="1">
        <text>ATP + protein L-histidine = ADP + protein N-phospho-L-histidine.</text>
        <dbReference type="EC" id="2.7.13.3"/>
    </reaction>
</comment>
<evidence type="ECO:0000313" key="17">
    <source>
        <dbReference type="Proteomes" id="UP000010471"/>
    </source>
</evidence>
<dbReference type="FunFam" id="3.30.565.10:FF:000010">
    <property type="entry name" value="Sensor histidine kinase RcsC"/>
    <property type="match status" value="1"/>
</dbReference>
<proteinExistence type="inferred from homology"/>
<evidence type="ECO:0000256" key="1">
    <source>
        <dbReference type="ARBA" id="ARBA00000085"/>
    </source>
</evidence>
<keyword evidence="6" id="KW-0597">Phosphoprotein</keyword>
<dbReference type="SMART" id="SM00387">
    <property type="entry name" value="HATPase_c"/>
    <property type="match status" value="1"/>
</dbReference>
<feature type="transmembrane region" description="Helical" evidence="14">
    <location>
        <begin position="208"/>
        <end position="227"/>
    </location>
</feature>
<dbReference type="EC" id="2.7.13.3" evidence="4"/>
<organism evidence="16 17">
    <name type="scientific">Allocoleopsis franciscana PCC 7113</name>
    <dbReference type="NCBI Taxonomy" id="1173027"/>
    <lineage>
        <taxon>Bacteria</taxon>
        <taxon>Bacillati</taxon>
        <taxon>Cyanobacteriota</taxon>
        <taxon>Cyanophyceae</taxon>
        <taxon>Coleofasciculales</taxon>
        <taxon>Coleofasciculaceae</taxon>
        <taxon>Allocoleopsis</taxon>
        <taxon>Allocoleopsis franciscana</taxon>
    </lineage>
</organism>
<dbReference type="InterPro" id="IPR036890">
    <property type="entry name" value="HATPase_C_sf"/>
</dbReference>
<dbReference type="SUPFAM" id="SSF47384">
    <property type="entry name" value="Homodimeric domain of signal transducing histidine kinase"/>
    <property type="match status" value="1"/>
</dbReference>
<feature type="transmembrane region" description="Helical" evidence="14">
    <location>
        <begin position="50"/>
        <end position="76"/>
    </location>
</feature>
<dbReference type="AlphaFoldDB" id="K9WLU8"/>
<dbReference type="Gene3D" id="3.30.565.10">
    <property type="entry name" value="Histidine kinase-like ATPase, C-terminal domain"/>
    <property type="match status" value="1"/>
</dbReference>
<dbReference type="Proteomes" id="UP000010471">
    <property type="component" value="Chromosome"/>
</dbReference>
<dbReference type="eggNOG" id="COG2205">
    <property type="taxonomic scope" value="Bacteria"/>
</dbReference>
<dbReference type="EMBL" id="CP003630">
    <property type="protein sequence ID" value="AFZ20507.1"/>
    <property type="molecule type" value="Genomic_DNA"/>
</dbReference>
<evidence type="ECO:0000256" key="12">
    <source>
        <dbReference type="ARBA" id="ARBA00074306"/>
    </source>
</evidence>
<dbReference type="InterPro" id="IPR004358">
    <property type="entry name" value="Sig_transdc_His_kin-like_C"/>
</dbReference>
<keyword evidence="5" id="KW-1003">Cell membrane</keyword>
<keyword evidence="13" id="KW-0175">Coiled coil</keyword>
<keyword evidence="9 14" id="KW-1133">Transmembrane helix</keyword>
<accession>K9WLU8</accession>
<keyword evidence="17" id="KW-1185">Reference proteome</keyword>
<feature type="transmembrane region" description="Helical" evidence="14">
    <location>
        <begin position="15"/>
        <end position="38"/>
    </location>
</feature>
<evidence type="ECO:0000256" key="5">
    <source>
        <dbReference type="ARBA" id="ARBA00022475"/>
    </source>
</evidence>
<evidence type="ECO:0000256" key="11">
    <source>
        <dbReference type="ARBA" id="ARBA00023136"/>
    </source>
</evidence>
<feature type="domain" description="Histidine kinase" evidence="15">
    <location>
        <begin position="401"/>
        <end position="652"/>
    </location>
</feature>
<dbReference type="GO" id="GO:0000155">
    <property type="term" value="F:phosphorelay sensor kinase activity"/>
    <property type="evidence" value="ECO:0007669"/>
    <property type="project" value="InterPro"/>
</dbReference>
<dbReference type="InterPro" id="IPR003661">
    <property type="entry name" value="HisK_dim/P_dom"/>
</dbReference>
<dbReference type="SUPFAM" id="SSF55874">
    <property type="entry name" value="ATPase domain of HSP90 chaperone/DNA topoisomerase II/histidine kinase"/>
    <property type="match status" value="1"/>
</dbReference>
<reference evidence="16 17" key="1">
    <citation type="submission" date="2012-06" db="EMBL/GenBank/DDBJ databases">
        <title>Finished chromosome of genome of Microcoleus sp. PCC 7113.</title>
        <authorList>
            <consortium name="US DOE Joint Genome Institute"/>
            <person name="Gugger M."/>
            <person name="Coursin T."/>
            <person name="Rippka R."/>
            <person name="Tandeau De Marsac N."/>
            <person name="Huntemann M."/>
            <person name="Wei C.-L."/>
            <person name="Han J."/>
            <person name="Detter J.C."/>
            <person name="Han C."/>
            <person name="Tapia R."/>
            <person name="Chen A."/>
            <person name="Kyrpides N."/>
            <person name="Mavromatis K."/>
            <person name="Markowitz V."/>
            <person name="Szeto E."/>
            <person name="Ivanova N."/>
            <person name="Pagani I."/>
            <person name="Pati A."/>
            <person name="Goodwin L."/>
            <person name="Nordberg H.P."/>
            <person name="Cantor M.N."/>
            <person name="Hua S.X."/>
            <person name="Woyke T."/>
            <person name="Kerfeld C.A."/>
        </authorList>
    </citation>
    <scope>NUCLEOTIDE SEQUENCE [LARGE SCALE GENOMIC DNA]</scope>
    <source>
        <strain evidence="16 17">PCC 7113</strain>
    </source>
</reference>
<feature type="transmembrane region" description="Helical" evidence="14">
    <location>
        <begin position="156"/>
        <end position="178"/>
    </location>
</feature>
<feature type="transmembrane region" description="Helical" evidence="14">
    <location>
        <begin position="259"/>
        <end position="277"/>
    </location>
</feature>
<dbReference type="GO" id="GO:0005886">
    <property type="term" value="C:plasma membrane"/>
    <property type="evidence" value="ECO:0007669"/>
    <property type="project" value="UniProtKB-SubCell"/>
</dbReference>
<evidence type="ECO:0000256" key="8">
    <source>
        <dbReference type="ARBA" id="ARBA00022777"/>
    </source>
</evidence>
<name>K9WLU8_9CYAN</name>
<keyword evidence="8 16" id="KW-0808">Transferase</keyword>
<dbReference type="OrthoDB" id="5555607at2"/>
<dbReference type="Gene3D" id="1.10.287.130">
    <property type="match status" value="1"/>
</dbReference>